<evidence type="ECO:0000313" key="5">
    <source>
        <dbReference type="Proteomes" id="UP001231166"/>
    </source>
</evidence>
<feature type="domain" description="SnoaL-like" evidence="1">
    <location>
        <begin position="14"/>
        <end position="119"/>
    </location>
</feature>
<reference evidence="2" key="1">
    <citation type="submission" date="2022-12" db="EMBL/GenBank/DDBJ databases">
        <authorList>
            <person name="Krivoruchko A.V."/>
            <person name="Elkin A."/>
        </authorList>
    </citation>
    <scope>NUCLEOTIDE SEQUENCE</scope>
    <source>
        <strain evidence="2">IEGM 249</strain>
    </source>
</reference>
<proteinExistence type="predicted"/>
<gene>
    <name evidence="2" type="ORF">O4328_22030</name>
    <name evidence="3" type="ORF">Q5707_22970</name>
</gene>
<dbReference type="InterPro" id="IPR037401">
    <property type="entry name" value="SnoaL-like"/>
</dbReference>
<dbReference type="Pfam" id="PF12680">
    <property type="entry name" value="SnoaL_2"/>
    <property type="match status" value="1"/>
</dbReference>
<evidence type="ECO:0000313" key="3">
    <source>
        <dbReference type="EMBL" id="WLF44782.1"/>
    </source>
</evidence>
<dbReference type="InterPro" id="IPR032710">
    <property type="entry name" value="NTF2-like_dom_sf"/>
</dbReference>
<sequence>MDVNISSQTVDLTRRLYDALAALDLAELDALLDPDFIGVLAVGMPFGVGGAHYGADAMRRNGWGAIGQHYVARAEPEQFAPLVDGRLLVTGRYVGRGRRGGGSLDAPFAHIITVTDGRVSGLEQYTDTARWVAAAPPASS</sequence>
<dbReference type="SUPFAM" id="SSF54427">
    <property type="entry name" value="NTF2-like"/>
    <property type="match status" value="1"/>
</dbReference>
<name>A0AAX3Y9K5_RHOOP</name>
<dbReference type="Gene3D" id="3.10.450.50">
    <property type="match status" value="1"/>
</dbReference>
<accession>A0AAX3Y9K5</accession>
<reference evidence="3" key="2">
    <citation type="submission" date="2023-07" db="EMBL/GenBank/DDBJ databases">
        <title>Genomic analysis of Rhodococcus opacus VOC-14 with glycol ethers degradation activity.</title>
        <authorList>
            <person name="Narkevich D.A."/>
            <person name="Hlushen A.M."/>
            <person name="Akhremchuk A.E."/>
            <person name="Sikolenko M.A."/>
            <person name="Valentovich L.N."/>
        </authorList>
    </citation>
    <scope>NUCLEOTIDE SEQUENCE</scope>
    <source>
        <strain evidence="3">VOC-14</strain>
    </source>
</reference>
<evidence type="ECO:0000259" key="1">
    <source>
        <dbReference type="Pfam" id="PF12680"/>
    </source>
</evidence>
<dbReference type="EMBL" id="CP130953">
    <property type="protein sequence ID" value="WLF44782.1"/>
    <property type="molecule type" value="Genomic_DNA"/>
</dbReference>
<dbReference type="Proteomes" id="UP001066327">
    <property type="component" value="Unassembled WGS sequence"/>
</dbReference>
<dbReference type="Proteomes" id="UP001231166">
    <property type="component" value="Chromosome"/>
</dbReference>
<dbReference type="EMBL" id="JAPWIS010000011">
    <property type="protein sequence ID" value="MCZ4586330.1"/>
    <property type="molecule type" value="Genomic_DNA"/>
</dbReference>
<organism evidence="3 5">
    <name type="scientific">Rhodococcus opacus</name>
    <name type="common">Nocardia opaca</name>
    <dbReference type="NCBI Taxonomy" id="37919"/>
    <lineage>
        <taxon>Bacteria</taxon>
        <taxon>Bacillati</taxon>
        <taxon>Actinomycetota</taxon>
        <taxon>Actinomycetes</taxon>
        <taxon>Mycobacteriales</taxon>
        <taxon>Nocardiaceae</taxon>
        <taxon>Rhodococcus</taxon>
    </lineage>
</organism>
<keyword evidence="4" id="KW-1185">Reference proteome</keyword>
<dbReference type="RefSeq" id="WP_166680602.1">
    <property type="nucleotide sequence ID" value="NZ_CP082160.1"/>
</dbReference>
<evidence type="ECO:0000313" key="2">
    <source>
        <dbReference type="EMBL" id="MCZ4586330.1"/>
    </source>
</evidence>
<dbReference type="AlphaFoldDB" id="A0AAX3Y9K5"/>
<evidence type="ECO:0000313" key="4">
    <source>
        <dbReference type="Proteomes" id="UP001066327"/>
    </source>
</evidence>
<protein>
    <submittedName>
        <fullName evidence="3">Nuclear transport factor 2 family protein</fullName>
    </submittedName>
</protein>